<evidence type="ECO:0000259" key="3">
    <source>
        <dbReference type="Pfam" id="PF20434"/>
    </source>
</evidence>
<dbReference type="InterPro" id="IPR050300">
    <property type="entry name" value="GDXG_lipolytic_enzyme"/>
</dbReference>
<keyword evidence="1" id="KW-0378">Hydrolase</keyword>
<dbReference type="PANTHER" id="PTHR48081">
    <property type="entry name" value="AB HYDROLASE SUPERFAMILY PROTEIN C4A8.06C"/>
    <property type="match status" value="1"/>
</dbReference>
<evidence type="ECO:0000256" key="1">
    <source>
        <dbReference type="ARBA" id="ARBA00022801"/>
    </source>
</evidence>
<reference evidence="4" key="1">
    <citation type="submission" date="2022-06" db="EMBL/GenBank/DDBJ databases">
        <authorList>
            <consortium name="SYNGENTA / RWTH Aachen University"/>
        </authorList>
    </citation>
    <scope>NUCLEOTIDE SEQUENCE</scope>
</reference>
<dbReference type="Proteomes" id="UP001153365">
    <property type="component" value="Unassembled WGS sequence"/>
</dbReference>
<protein>
    <submittedName>
        <fullName evidence="4">Lipase</fullName>
    </submittedName>
</protein>
<keyword evidence="5" id="KW-1185">Reference proteome</keyword>
<sequence length="450" mass="51382">MTSRPRISPHSNLSMVLVSVLIPIASISVIAWPIVFLLSIVPILGFFAVPLLVAISTILLYSIAWIPFLLLAQDDLPENDSSSKLLLPLSPIKAQRVVVKMIENVLSFSRSNWIELMLDYSYRKIIVLRYRPNNQQKIIKSDIIYSPNKNRLDVYLPIQSESLNPDDNNHPVLLFIHPGDWRWTDKSHYLQLGLRFRRFGYCVVIPDFTQFPDGRCDQATSDIKKALDWVHSSIRDYGGDANRIFLLGHGSGAHLAMLAVIETSIEQTKLGNPNQMGSKIEGLILLSGIYDPIRLLREQVRSSWHEVSCLRRFLGPTHTLTRSHSPTHMIHHASGYLNVNYLPPKILVIHGGQDDQVPIFQSQILCSLLVKMFDENFKRTKSKRIPELKFKAYKSLNHFDSLISLMIEPNNNSNQQQQQNDFRGDGRYSSVGKDRKTYFDSIINEILNLV</sequence>
<evidence type="ECO:0000313" key="4">
    <source>
        <dbReference type="EMBL" id="CAH7668384.1"/>
    </source>
</evidence>
<dbReference type="InterPro" id="IPR049492">
    <property type="entry name" value="BD-FAE-like_dom"/>
</dbReference>
<dbReference type="Pfam" id="PF20434">
    <property type="entry name" value="BD-FAE"/>
    <property type="match status" value="1"/>
</dbReference>
<dbReference type="AlphaFoldDB" id="A0AAV0AIV0"/>
<proteinExistence type="predicted"/>
<name>A0AAV0AIV0_PHAPC</name>
<feature type="transmembrane region" description="Helical" evidence="2">
    <location>
        <begin position="47"/>
        <end position="72"/>
    </location>
</feature>
<organism evidence="4 5">
    <name type="scientific">Phakopsora pachyrhizi</name>
    <name type="common">Asian soybean rust disease fungus</name>
    <dbReference type="NCBI Taxonomy" id="170000"/>
    <lineage>
        <taxon>Eukaryota</taxon>
        <taxon>Fungi</taxon>
        <taxon>Dikarya</taxon>
        <taxon>Basidiomycota</taxon>
        <taxon>Pucciniomycotina</taxon>
        <taxon>Pucciniomycetes</taxon>
        <taxon>Pucciniales</taxon>
        <taxon>Phakopsoraceae</taxon>
        <taxon>Phakopsora</taxon>
    </lineage>
</organism>
<dbReference type="Gene3D" id="3.40.50.1820">
    <property type="entry name" value="alpha/beta hydrolase"/>
    <property type="match status" value="1"/>
</dbReference>
<keyword evidence="2" id="KW-1133">Transmembrane helix</keyword>
<feature type="domain" description="BD-FAE-like" evidence="3">
    <location>
        <begin position="152"/>
        <end position="367"/>
    </location>
</feature>
<keyword evidence="2" id="KW-0812">Transmembrane</keyword>
<accession>A0AAV0AIV0</accession>
<evidence type="ECO:0000256" key="2">
    <source>
        <dbReference type="SAM" id="Phobius"/>
    </source>
</evidence>
<comment type="caution">
    <text evidence="4">The sequence shown here is derived from an EMBL/GenBank/DDBJ whole genome shotgun (WGS) entry which is preliminary data.</text>
</comment>
<dbReference type="GO" id="GO:0016787">
    <property type="term" value="F:hydrolase activity"/>
    <property type="evidence" value="ECO:0007669"/>
    <property type="project" value="UniProtKB-KW"/>
</dbReference>
<dbReference type="InterPro" id="IPR029058">
    <property type="entry name" value="AB_hydrolase_fold"/>
</dbReference>
<dbReference type="PANTHER" id="PTHR48081:SF33">
    <property type="entry name" value="KYNURENINE FORMAMIDASE"/>
    <property type="match status" value="1"/>
</dbReference>
<dbReference type="SUPFAM" id="SSF53474">
    <property type="entry name" value="alpha/beta-Hydrolases"/>
    <property type="match status" value="1"/>
</dbReference>
<feature type="transmembrane region" description="Helical" evidence="2">
    <location>
        <begin position="12"/>
        <end position="41"/>
    </location>
</feature>
<dbReference type="EMBL" id="CALTRL010000508">
    <property type="protein sequence ID" value="CAH7668384.1"/>
    <property type="molecule type" value="Genomic_DNA"/>
</dbReference>
<keyword evidence="2" id="KW-0472">Membrane</keyword>
<gene>
    <name evidence="4" type="ORF">PPACK8108_LOCUS2892</name>
</gene>
<evidence type="ECO:0000313" key="5">
    <source>
        <dbReference type="Proteomes" id="UP001153365"/>
    </source>
</evidence>